<dbReference type="Gene3D" id="3.90.20.20">
    <property type="match status" value="1"/>
</dbReference>
<dbReference type="EMBL" id="CP002161">
    <property type="protein sequence ID" value="ADM89766.1"/>
    <property type="molecule type" value="Genomic_DNA"/>
</dbReference>
<evidence type="ECO:0000256" key="5">
    <source>
        <dbReference type="RuleBase" id="RU004478"/>
    </source>
</evidence>
<dbReference type="HOGENOM" id="CLU_057217_6_0_4"/>
<dbReference type="InterPro" id="IPR000740">
    <property type="entry name" value="GrpE"/>
</dbReference>
<keyword evidence="3" id="KW-0963">Cytoplasm</keyword>
<sequence length="168" mass="19747">MTNPDISKQNLEEKEKNEILKNKVKDLKKKILEIKEYFLRKQAENQNIYKRSKKNLKKMIKFSIENFAKSLLEIKDSLEKSLLINSVNDSLKIGIKITLKKFNIIFKNNKIIEINPNIGEIFNPMIHQVISVSYNNLYEENTIISVLEKGYKINNRLLRPSLVIVNKK</sequence>
<keyword evidence="6" id="KW-0175">Coiled coil</keyword>
<dbReference type="Proteomes" id="UP000001303">
    <property type="component" value="Chromosome"/>
</dbReference>
<dbReference type="PROSITE" id="PS01071">
    <property type="entry name" value="GRPE"/>
    <property type="match status" value="1"/>
</dbReference>
<dbReference type="PRINTS" id="PR00773">
    <property type="entry name" value="GRPEPROTEIN"/>
</dbReference>
<comment type="subunit">
    <text evidence="3">Homodimer.</text>
</comment>
<dbReference type="GO" id="GO:0005737">
    <property type="term" value="C:cytoplasm"/>
    <property type="evidence" value="ECO:0007669"/>
    <property type="project" value="UniProtKB-SubCell"/>
</dbReference>
<dbReference type="Pfam" id="PF01025">
    <property type="entry name" value="GrpE"/>
    <property type="match status" value="1"/>
</dbReference>
<dbReference type="Gene3D" id="2.30.22.10">
    <property type="entry name" value="Head domain of nucleotide exchange factor GrpE"/>
    <property type="match status" value="1"/>
</dbReference>
<evidence type="ECO:0000256" key="4">
    <source>
        <dbReference type="RuleBase" id="RU000639"/>
    </source>
</evidence>
<evidence type="ECO:0000256" key="6">
    <source>
        <dbReference type="SAM" id="Coils"/>
    </source>
</evidence>
<evidence type="ECO:0000256" key="1">
    <source>
        <dbReference type="ARBA" id="ARBA00009054"/>
    </source>
</evidence>
<dbReference type="SUPFAM" id="SSF51064">
    <property type="entry name" value="Head domain of nucleotide exchange factor GrpE"/>
    <property type="match status" value="1"/>
</dbReference>
<reference key="2">
    <citation type="submission" date="2010-08" db="EMBL/GenBank/DDBJ databases">
        <title>Functional convergence in reduced genomes of bacterial symbionts spanning 200 million years of evolution.</title>
        <authorList>
            <person name="McCutcheon J.P."/>
            <person name="Moran N.A."/>
        </authorList>
    </citation>
    <scope>NUCLEOTIDE SEQUENCE</scope>
    <source>
        <strain>CARI</strain>
    </source>
</reference>
<comment type="subcellular location">
    <subcellularLocation>
        <location evidence="3">Cytoplasm</location>
    </subcellularLocation>
</comment>
<dbReference type="PANTHER" id="PTHR21237:SF23">
    <property type="entry name" value="GRPE PROTEIN HOMOLOG, MITOCHONDRIAL"/>
    <property type="match status" value="1"/>
</dbReference>
<evidence type="ECO:0000313" key="7">
    <source>
        <dbReference type="EMBL" id="ADM89766.1"/>
    </source>
</evidence>
<dbReference type="GO" id="GO:0051087">
    <property type="term" value="F:protein-folding chaperone binding"/>
    <property type="evidence" value="ECO:0007669"/>
    <property type="project" value="InterPro"/>
</dbReference>
<protein>
    <recommendedName>
        <fullName evidence="3 4">Protein GrpE</fullName>
    </recommendedName>
    <alternativeName>
        <fullName evidence="3">HSP-70 cofactor</fullName>
    </alternativeName>
</protein>
<evidence type="ECO:0000313" key="8">
    <source>
        <dbReference type="Proteomes" id="UP000001303"/>
    </source>
</evidence>
<comment type="similarity">
    <text evidence="1 3 5">Belongs to the GrpE family.</text>
</comment>
<dbReference type="STRING" id="871271.ZICARI_159"/>
<reference evidence="7 8" key="1">
    <citation type="journal article" date="2010" name="Genome Biol. Evol.">
        <title>Functional convergence in reduced genomes of bacterial symbionts spanning 200 My of evolution.</title>
        <authorList>
            <person name="McCutcheon J.P."/>
            <person name="Moran N.A."/>
        </authorList>
    </citation>
    <scope>NUCLEOTIDE SEQUENCE [LARGE SCALE GENOMIC DNA]</scope>
    <source>
        <strain evidence="7 8">CARI</strain>
    </source>
</reference>
<dbReference type="SUPFAM" id="SSF58014">
    <property type="entry name" value="Coiled-coil domain of nucleotide exchange factor GrpE"/>
    <property type="match status" value="1"/>
</dbReference>
<comment type="function">
    <text evidence="3 4">Participates actively in the response to hyperosmotic and heat shock by preventing the aggregation of stress-denatured proteins, in association with DnaK and GrpE. It is the nucleotide exchange factor for DnaK and may function as a thermosensor. Unfolded proteins bind initially to DnaJ; upon interaction with the DnaJ-bound protein, DnaK hydrolyzes its bound ATP, resulting in the formation of a stable complex. GrpE releases ADP from DnaK; ATP binding to DnaK triggers the release of the substrate protein, thus completing the reaction cycle. Several rounds of ATP-dependent interactions between DnaJ, DnaK and GrpE are required for fully efficient folding.</text>
</comment>
<feature type="coiled-coil region" evidence="6">
    <location>
        <begin position="10"/>
        <end position="37"/>
    </location>
</feature>
<keyword evidence="2 3" id="KW-0143">Chaperone</keyword>
<proteinExistence type="inferred from homology"/>
<dbReference type="GO" id="GO:0051082">
    <property type="term" value="F:unfolded protein binding"/>
    <property type="evidence" value="ECO:0007669"/>
    <property type="project" value="TreeGrafter"/>
</dbReference>
<evidence type="ECO:0000256" key="2">
    <source>
        <dbReference type="ARBA" id="ARBA00023186"/>
    </source>
</evidence>
<keyword evidence="8" id="KW-1185">Reference proteome</keyword>
<dbReference type="InterPro" id="IPR013805">
    <property type="entry name" value="GrpE_CC"/>
</dbReference>
<accession>E0TIY9</accession>
<dbReference type="InterPro" id="IPR009012">
    <property type="entry name" value="GrpE_head"/>
</dbReference>
<dbReference type="KEGG" id="zin:ZICARI_159"/>
<dbReference type="GO" id="GO:0000774">
    <property type="term" value="F:adenyl-nucleotide exchange factor activity"/>
    <property type="evidence" value="ECO:0007669"/>
    <property type="project" value="InterPro"/>
</dbReference>
<gene>
    <name evidence="3 7" type="primary">grpE</name>
    <name evidence="7" type="ordered locus">ZICARI_159</name>
</gene>
<dbReference type="CDD" id="cd00446">
    <property type="entry name" value="GrpE"/>
    <property type="match status" value="1"/>
</dbReference>
<dbReference type="AlphaFoldDB" id="E0TIY9"/>
<keyword evidence="3 4" id="KW-0346">Stress response</keyword>
<dbReference type="HAMAP" id="MF_01151">
    <property type="entry name" value="GrpE"/>
    <property type="match status" value="1"/>
</dbReference>
<evidence type="ECO:0000256" key="3">
    <source>
        <dbReference type="HAMAP-Rule" id="MF_01151"/>
    </source>
</evidence>
<dbReference type="PANTHER" id="PTHR21237">
    <property type="entry name" value="GRPE PROTEIN"/>
    <property type="match status" value="1"/>
</dbReference>
<name>E0TIY9_ZINIC</name>
<dbReference type="GO" id="GO:0006457">
    <property type="term" value="P:protein folding"/>
    <property type="evidence" value="ECO:0007669"/>
    <property type="project" value="InterPro"/>
</dbReference>
<organism evidence="7 8">
    <name type="scientific">Zinderia insecticola (strain CARI)</name>
    <dbReference type="NCBI Taxonomy" id="871271"/>
    <lineage>
        <taxon>Bacteria</taxon>
        <taxon>Pseudomonadati</taxon>
        <taxon>Pseudomonadota</taxon>
        <taxon>Betaproteobacteria</taxon>
        <taxon>Burkholderiales</taxon>
        <taxon>Oxalobacteraceae</taxon>
        <taxon>Candidatus Zinderia</taxon>
    </lineage>
</organism>
<dbReference type="GO" id="GO:0042803">
    <property type="term" value="F:protein homodimerization activity"/>
    <property type="evidence" value="ECO:0007669"/>
    <property type="project" value="InterPro"/>
</dbReference>